<dbReference type="EMBL" id="AHYR01000004">
    <property type="protein sequence ID" value="EOT42768.1"/>
    <property type="molecule type" value="Genomic_DNA"/>
</dbReference>
<reference evidence="1 2" key="1">
    <citation type="submission" date="2013-03" db="EMBL/GenBank/DDBJ databases">
        <title>The Genome Sequence of Enterococcus dispar ATCC_51266 (Illumina only assembly).</title>
        <authorList>
            <consortium name="The Broad Institute Genomics Platform"/>
            <consortium name="The Broad Institute Genome Sequencing Center for Infectious Disease"/>
            <person name="Earl A."/>
            <person name="Russ C."/>
            <person name="Gilmore M."/>
            <person name="Surin D."/>
            <person name="Walker B."/>
            <person name="Young S."/>
            <person name="Zeng Q."/>
            <person name="Gargeya S."/>
            <person name="Fitzgerald M."/>
            <person name="Haas B."/>
            <person name="Abouelleil A."/>
            <person name="Allen A.W."/>
            <person name="Alvarado L."/>
            <person name="Arachchi H.M."/>
            <person name="Berlin A.M."/>
            <person name="Chapman S.B."/>
            <person name="Gainer-Dewar J."/>
            <person name="Goldberg J."/>
            <person name="Griggs A."/>
            <person name="Gujja S."/>
            <person name="Hansen M."/>
            <person name="Howarth C."/>
            <person name="Imamovic A."/>
            <person name="Ireland A."/>
            <person name="Larimer J."/>
            <person name="McCowan C."/>
            <person name="Murphy C."/>
            <person name="Pearson M."/>
            <person name="Poon T.W."/>
            <person name="Priest M."/>
            <person name="Roberts A."/>
            <person name="Saif S."/>
            <person name="Shea T."/>
            <person name="Sisk P."/>
            <person name="Sykes S."/>
            <person name="Wortman J."/>
            <person name="Nusbaum C."/>
            <person name="Birren B."/>
        </authorList>
    </citation>
    <scope>NUCLEOTIDE SEQUENCE [LARGE SCALE GENOMIC DNA]</scope>
    <source>
        <strain evidence="1 2">ATCC 51266</strain>
    </source>
</reference>
<protein>
    <submittedName>
        <fullName evidence="1">Uncharacterized protein</fullName>
    </submittedName>
</protein>
<dbReference type="HOGENOM" id="CLU_3098430_0_0_9"/>
<dbReference type="AlphaFoldDB" id="S1NXA5"/>
<name>S1NXA5_9ENTE</name>
<keyword evidence="2" id="KW-1185">Reference proteome</keyword>
<evidence type="ECO:0000313" key="1">
    <source>
        <dbReference type="EMBL" id="EOT42768.1"/>
    </source>
</evidence>
<proteinExistence type="predicted"/>
<evidence type="ECO:0000313" key="2">
    <source>
        <dbReference type="Proteomes" id="UP000014127"/>
    </source>
</evidence>
<comment type="caution">
    <text evidence="1">The sequence shown here is derived from an EMBL/GenBank/DDBJ whole genome shotgun (WGS) entry which is preliminary data.</text>
</comment>
<sequence length="51" mass="5976">MIPKYRAWEPDTKFMQTVIVFVKPVILVAEDIQCTLLKKVLCQQKNGKLNR</sequence>
<organism evidence="1 2">
    <name type="scientific">Enterococcus dispar ATCC 51266</name>
    <dbReference type="NCBI Taxonomy" id="1139219"/>
    <lineage>
        <taxon>Bacteria</taxon>
        <taxon>Bacillati</taxon>
        <taxon>Bacillota</taxon>
        <taxon>Bacilli</taxon>
        <taxon>Lactobacillales</taxon>
        <taxon>Enterococcaceae</taxon>
        <taxon>Enterococcus</taxon>
    </lineage>
</organism>
<dbReference type="Proteomes" id="UP000014127">
    <property type="component" value="Unassembled WGS sequence"/>
</dbReference>
<gene>
    <name evidence="1" type="ORF">OMK_01129</name>
</gene>
<accession>S1NXA5</accession>